<name>Q82WZ3_NITEU</name>
<dbReference type="KEGG" id="neu:NE0507"/>
<dbReference type="RefSeq" id="WP_011111138.1">
    <property type="nucleotide sequence ID" value="NC_004757.1"/>
</dbReference>
<evidence type="ECO:0000256" key="4">
    <source>
        <dbReference type="ARBA" id="ARBA00022490"/>
    </source>
</evidence>
<keyword evidence="5" id="KW-0233">DNA recombination</keyword>
<keyword evidence="4" id="KW-0963">Cytoplasm</keyword>
<evidence type="ECO:0000256" key="1">
    <source>
        <dbReference type="ARBA" id="ARBA00004453"/>
    </source>
</evidence>
<evidence type="ECO:0000256" key="5">
    <source>
        <dbReference type="ARBA" id="ARBA00023172"/>
    </source>
</evidence>
<dbReference type="DNASU" id="1081446"/>
<reference evidence="6 7" key="1">
    <citation type="journal article" date="2003" name="J. Bacteriol.">
        <title>Complete genome sequence of the ammonia-oxidizing bacterium and obligate chemolithoautotroph Nitrosomonas europaea.</title>
        <authorList>
            <person name="Chain P."/>
            <person name="Lamerdin J."/>
            <person name="Larimer F."/>
            <person name="Regala W."/>
            <person name="Land M."/>
            <person name="Hauser L."/>
            <person name="Hooper A."/>
            <person name="Klotz M."/>
            <person name="Norton J."/>
            <person name="Sayavedra-Soto L."/>
            <person name="Arciero D."/>
            <person name="Hommes N."/>
            <person name="Whittaker M."/>
            <person name="Arp D."/>
        </authorList>
    </citation>
    <scope>NUCLEOTIDE SEQUENCE [LARGE SCALE GENOMIC DNA]</scope>
    <source>
        <strain evidence="7">ATCC 19718 / CIP 103999 / KCTC 2705 / NBRC 14298</strain>
    </source>
</reference>
<dbReference type="GO" id="GO:0006310">
    <property type="term" value="P:DNA recombination"/>
    <property type="evidence" value="ECO:0007669"/>
    <property type="project" value="UniProtKB-KW"/>
</dbReference>
<dbReference type="OrthoDB" id="5290530at2"/>
<dbReference type="GeneID" id="87103713"/>
<dbReference type="PhylomeDB" id="Q82WZ3"/>
<dbReference type="Proteomes" id="UP000001416">
    <property type="component" value="Chromosome"/>
</dbReference>
<dbReference type="NCBIfam" id="NF001463">
    <property type="entry name" value="PRK00321.1-4"/>
    <property type="match status" value="1"/>
</dbReference>
<dbReference type="SMR" id="Q82WZ3"/>
<proteinExistence type="inferred from homology"/>
<organism evidence="6 7">
    <name type="scientific">Nitrosomonas europaea (strain ATCC 19718 / CIP 103999 / KCTC 2705 / NBRC 14298)</name>
    <dbReference type="NCBI Taxonomy" id="228410"/>
    <lineage>
        <taxon>Bacteria</taxon>
        <taxon>Pseudomonadati</taxon>
        <taxon>Pseudomonadota</taxon>
        <taxon>Betaproteobacteria</taxon>
        <taxon>Nitrosomonadales</taxon>
        <taxon>Nitrosomonadaceae</taxon>
        <taxon>Nitrosomonas</taxon>
    </lineage>
</organism>
<dbReference type="HOGENOM" id="CLU_052038_1_1_4"/>
<dbReference type="Pfam" id="PF04381">
    <property type="entry name" value="RdgC"/>
    <property type="match status" value="1"/>
</dbReference>
<dbReference type="EMBL" id="AL954747">
    <property type="protein sequence ID" value="CAD84418.1"/>
    <property type="molecule type" value="Genomic_DNA"/>
</dbReference>
<keyword evidence="7" id="KW-1185">Reference proteome</keyword>
<dbReference type="GO" id="GO:0000018">
    <property type="term" value="P:regulation of DNA recombination"/>
    <property type="evidence" value="ECO:0007669"/>
    <property type="project" value="TreeGrafter"/>
</dbReference>
<dbReference type="PANTHER" id="PTHR38103">
    <property type="entry name" value="RECOMBINATION-ASSOCIATED PROTEIN RDGC"/>
    <property type="match status" value="1"/>
</dbReference>
<evidence type="ECO:0000313" key="7">
    <source>
        <dbReference type="Proteomes" id="UP000001416"/>
    </source>
</evidence>
<dbReference type="STRING" id="228410.NE0507"/>
<comment type="similarity">
    <text evidence="2">Belongs to the RdgC family.</text>
</comment>
<evidence type="ECO:0000256" key="3">
    <source>
        <dbReference type="ARBA" id="ARBA00022296"/>
    </source>
</evidence>
<protein>
    <recommendedName>
        <fullName evidence="3">Recombination-associated protein RdgC</fullName>
    </recommendedName>
</protein>
<dbReference type="PANTHER" id="PTHR38103:SF1">
    <property type="entry name" value="RECOMBINATION-ASSOCIATED PROTEIN RDGC"/>
    <property type="match status" value="1"/>
</dbReference>
<gene>
    <name evidence="6" type="primary">rdgC</name>
    <name evidence="6" type="ordered locus">NE0507</name>
</gene>
<sequence>MWFRNLLIYRLAGEVITSDELEAYLAKQTLQGCLGLEPQSRGWVPPGIAEADLVYSYGQQMLIALGTEKKLLPASVVNQLAKVRAQEMESHQGYAPGRKQMKEIKEAAYRELLSRAFAIRQRSHAWIDPVGGWFIVEGASASKADALIEAFIKSTGIGLKRIRTTMAPTSAMTAWLSGDDPPAIFSVDSDSIFRSREDKKVSVSYIRQSPDPQEITRHVRTGKEVIRLAMTWRDKISFILDENLQLKRLTLLDIDREPAETAEEQFDSNFFLMTEELRQLLPDLVEILGGMTAD</sequence>
<dbReference type="InterPro" id="IPR007476">
    <property type="entry name" value="RdgC"/>
</dbReference>
<dbReference type="eggNOG" id="COG2974">
    <property type="taxonomic scope" value="Bacteria"/>
</dbReference>
<dbReference type="AlphaFoldDB" id="Q82WZ3"/>
<evidence type="ECO:0000256" key="2">
    <source>
        <dbReference type="ARBA" id="ARBA00008657"/>
    </source>
</evidence>
<evidence type="ECO:0000313" key="6">
    <source>
        <dbReference type="EMBL" id="CAD84418.1"/>
    </source>
</evidence>
<dbReference type="GO" id="GO:0003690">
    <property type="term" value="F:double-stranded DNA binding"/>
    <property type="evidence" value="ECO:0007669"/>
    <property type="project" value="TreeGrafter"/>
</dbReference>
<comment type="subcellular location">
    <subcellularLocation>
        <location evidence="1">Cytoplasm</location>
        <location evidence="1">Nucleoid</location>
    </subcellularLocation>
</comment>
<dbReference type="NCBIfam" id="NF001464">
    <property type="entry name" value="PRK00321.1-5"/>
    <property type="match status" value="1"/>
</dbReference>
<accession>Q82WZ3</accession>
<dbReference type="GO" id="GO:0043590">
    <property type="term" value="C:bacterial nucleoid"/>
    <property type="evidence" value="ECO:0007669"/>
    <property type="project" value="TreeGrafter"/>
</dbReference>